<keyword evidence="1" id="KW-1133">Transmembrane helix</keyword>
<reference evidence="3" key="2">
    <citation type="journal article" date="2020" name="Int. Dairy J.">
        <title>Lactic acid bacterial diversity in Brie cheese focusing on salt concentration and pH of isolation medium and characterisation of halophilic and alkaliphilic lactic acid bacterial isolates.</title>
        <authorList>
            <person name="Unno R."/>
            <person name="Matsutani M."/>
            <person name="Suzuki T."/>
            <person name="Kodama K."/>
            <person name="Matsushita H."/>
            <person name="Yamasato K."/>
            <person name="Koizumi Y."/>
            <person name="Ishikawa M."/>
        </authorList>
    </citation>
    <scope>NUCLEOTIDE SEQUENCE</scope>
    <source>
        <strain evidence="3">7C1</strain>
        <strain evidence="2">8C4</strain>
    </source>
</reference>
<dbReference type="EMBL" id="BKBQ01000037">
    <property type="protein sequence ID" value="GEQ55193.1"/>
    <property type="molecule type" value="Genomic_DNA"/>
</dbReference>
<dbReference type="EMBL" id="BKBO01000037">
    <property type="protein sequence ID" value="GEQ50197.1"/>
    <property type="molecule type" value="Genomic_DNA"/>
</dbReference>
<dbReference type="PIRSF" id="PIRSF016789">
    <property type="entry name" value="DUF454"/>
    <property type="match status" value="1"/>
</dbReference>
<dbReference type="Proteomes" id="UP000886607">
    <property type="component" value="Unassembled WGS sequence"/>
</dbReference>
<comment type="caution">
    <text evidence="3">The sequence shown here is derived from an EMBL/GenBank/DDBJ whole genome shotgun (WGS) entry which is preliminary data.</text>
</comment>
<evidence type="ECO:0000313" key="5">
    <source>
        <dbReference type="Proteomes" id="UP000886607"/>
    </source>
</evidence>
<reference evidence="3" key="1">
    <citation type="submission" date="2019-08" db="EMBL/GenBank/DDBJ databases">
        <authorList>
            <person name="Ishikawa M."/>
            <person name="Suzuki T."/>
            <person name="Matsutani M."/>
        </authorList>
    </citation>
    <scope>NUCLEOTIDE SEQUENCE</scope>
    <source>
        <strain evidence="3">7C1</strain>
        <strain evidence="2">8C4</strain>
    </source>
</reference>
<feature type="transmembrane region" description="Helical" evidence="1">
    <location>
        <begin position="100"/>
        <end position="117"/>
    </location>
</feature>
<dbReference type="AlphaFoldDB" id="A0AAN4ZTH9"/>
<protein>
    <recommendedName>
        <fullName evidence="6">DUF454 domain-containing protein</fullName>
    </recommendedName>
</protein>
<dbReference type="GeneID" id="69984910"/>
<evidence type="ECO:0000313" key="3">
    <source>
        <dbReference type="EMBL" id="GEQ55193.1"/>
    </source>
</evidence>
<evidence type="ECO:0000313" key="4">
    <source>
        <dbReference type="Proteomes" id="UP000886597"/>
    </source>
</evidence>
<dbReference type="Proteomes" id="UP000886597">
    <property type="component" value="Unassembled WGS sequence"/>
</dbReference>
<evidence type="ECO:0000256" key="1">
    <source>
        <dbReference type="SAM" id="Phobius"/>
    </source>
</evidence>
<keyword evidence="1" id="KW-0472">Membrane</keyword>
<feature type="transmembrane region" description="Helical" evidence="1">
    <location>
        <begin position="77"/>
        <end position="94"/>
    </location>
</feature>
<sequence>MTKHLLFAAGLFSFVLGSIGAILPILPTTPFLLLSGYCFARSSEQFDQWLKQTKLYKFYCADYVETRTIPRNKKWEIFINIIILMAISIFLAPILAVKIMLGFLTVFITIFLFFAVPDKKGSKTTKQD</sequence>
<gene>
    <name evidence="2" type="ORF">TK11N_20490</name>
    <name evidence="3" type="ORF">TK2N_20370</name>
</gene>
<dbReference type="PANTHER" id="PTHR35813:SF1">
    <property type="entry name" value="INNER MEMBRANE PROTEIN YBAN"/>
    <property type="match status" value="1"/>
</dbReference>
<keyword evidence="1" id="KW-0812">Transmembrane</keyword>
<evidence type="ECO:0008006" key="6">
    <source>
        <dbReference type="Google" id="ProtNLM"/>
    </source>
</evidence>
<dbReference type="InterPro" id="IPR007401">
    <property type="entry name" value="DUF454"/>
</dbReference>
<name>A0AAN4ZTH9_9ENTE</name>
<dbReference type="KEGG" id="tkr:C7K43_03040"/>
<organism evidence="3 4">
    <name type="scientific">Tetragenococcus koreensis</name>
    <dbReference type="NCBI Taxonomy" id="290335"/>
    <lineage>
        <taxon>Bacteria</taxon>
        <taxon>Bacillati</taxon>
        <taxon>Bacillota</taxon>
        <taxon>Bacilli</taxon>
        <taxon>Lactobacillales</taxon>
        <taxon>Enterococcaceae</taxon>
        <taxon>Tetragenococcus</taxon>
    </lineage>
</organism>
<feature type="transmembrane region" description="Helical" evidence="1">
    <location>
        <begin position="6"/>
        <end position="26"/>
    </location>
</feature>
<dbReference type="Pfam" id="PF04304">
    <property type="entry name" value="DUF454"/>
    <property type="match status" value="1"/>
</dbReference>
<proteinExistence type="predicted"/>
<dbReference type="RefSeq" id="WP_124005500.1">
    <property type="nucleotide sequence ID" value="NZ_BJYN01000087.1"/>
</dbReference>
<evidence type="ECO:0000313" key="2">
    <source>
        <dbReference type="EMBL" id="GEQ50197.1"/>
    </source>
</evidence>
<keyword evidence="5" id="KW-1185">Reference proteome</keyword>
<accession>A0AAN4ZTH9</accession>
<dbReference type="GO" id="GO:0005886">
    <property type="term" value="C:plasma membrane"/>
    <property type="evidence" value="ECO:0007669"/>
    <property type="project" value="TreeGrafter"/>
</dbReference>
<dbReference type="PANTHER" id="PTHR35813">
    <property type="entry name" value="INNER MEMBRANE PROTEIN YBAN"/>
    <property type="match status" value="1"/>
</dbReference>